<protein>
    <submittedName>
        <fullName evidence="5">FCD domain-containing protein</fullName>
    </submittedName>
</protein>
<reference evidence="5 6" key="1">
    <citation type="journal article" date="2016" name="Int. J. Syst. Evol. Microbiol.">
        <title>Nocardioides albidus sp. nov., an actinobacterium isolated from garden soil.</title>
        <authorList>
            <person name="Singh H."/>
            <person name="Du J."/>
            <person name="Trinh H."/>
            <person name="Won K."/>
            <person name="Yang J.E."/>
            <person name="Yin C."/>
            <person name="Kook M."/>
            <person name="Yi T.H."/>
        </authorList>
    </citation>
    <scope>NUCLEOTIDE SEQUENCE [LARGE SCALE GENOMIC DNA]</scope>
    <source>
        <strain evidence="5 6">CCTCC AB 2015297</strain>
    </source>
</reference>
<evidence type="ECO:0000313" key="5">
    <source>
        <dbReference type="EMBL" id="TNM36479.1"/>
    </source>
</evidence>
<evidence type="ECO:0000256" key="2">
    <source>
        <dbReference type="ARBA" id="ARBA00023125"/>
    </source>
</evidence>
<comment type="caution">
    <text evidence="5">The sequence shown here is derived from an EMBL/GenBank/DDBJ whole genome shotgun (WGS) entry which is preliminary data.</text>
</comment>
<evidence type="ECO:0000259" key="4">
    <source>
        <dbReference type="SMART" id="SM00895"/>
    </source>
</evidence>
<gene>
    <name evidence="5" type="ORF">FHP29_20305</name>
</gene>
<evidence type="ECO:0000256" key="3">
    <source>
        <dbReference type="ARBA" id="ARBA00023163"/>
    </source>
</evidence>
<keyword evidence="2" id="KW-0238">DNA-binding</keyword>
<sequence>MDVVLAEMARHDGPVGARTLWRSVVDGGFDVSESTISRILGELDAQDLSRVVGKKGRELTTAGRALASSMLTEARRATQLDEALYIRDPEELLDLLAARRGLERETVRAAALRATEPELVRLDQLTAAEADVLEVDNWHDRIDFHSYIGRISHNKQLVALTEVAFDRRRAALERLIFMVGMRTGNAGIGHDEHRAIADAVRGRDADAAETLMVSHIEAVMSSVSQFARTASPDVIEGLFRQQVPVTGARRALTLTTLINNRAAAREIGAP</sequence>
<dbReference type="Pfam" id="PF08461">
    <property type="entry name" value="WHD_RNase_R"/>
    <property type="match status" value="1"/>
</dbReference>
<dbReference type="PANTHER" id="PTHR43537">
    <property type="entry name" value="TRANSCRIPTIONAL REGULATOR, GNTR FAMILY"/>
    <property type="match status" value="1"/>
</dbReference>
<dbReference type="Pfam" id="PF07729">
    <property type="entry name" value="FCD"/>
    <property type="match status" value="1"/>
</dbReference>
<dbReference type="SMART" id="SM00895">
    <property type="entry name" value="FCD"/>
    <property type="match status" value="1"/>
</dbReference>
<proteinExistence type="predicted"/>
<dbReference type="Proteomes" id="UP000313231">
    <property type="component" value="Unassembled WGS sequence"/>
</dbReference>
<dbReference type="InterPro" id="IPR011711">
    <property type="entry name" value="GntR_C"/>
</dbReference>
<dbReference type="AlphaFoldDB" id="A0A5C4VMQ4"/>
<name>A0A5C4VMQ4_9ACTN</name>
<dbReference type="PANTHER" id="PTHR43537:SF5">
    <property type="entry name" value="UXU OPERON TRANSCRIPTIONAL REGULATOR"/>
    <property type="match status" value="1"/>
</dbReference>
<dbReference type="GO" id="GO:0003677">
    <property type="term" value="F:DNA binding"/>
    <property type="evidence" value="ECO:0007669"/>
    <property type="project" value="UniProtKB-KW"/>
</dbReference>
<evidence type="ECO:0000256" key="1">
    <source>
        <dbReference type="ARBA" id="ARBA00023015"/>
    </source>
</evidence>
<dbReference type="InterPro" id="IPR008920">
    <property type="entry name" value="TF_FadR/GntR_C"/>
</dbReference>
<dbReference type="Gene3D" id="1.20.120.530">
    <property type="entry name" value="GntR ligand-binding domain-like"/>
    <property type="match status" value="1"/>
</dbReference>
<keyword evidence="6" id="KW-1185">Reference proteome</keyword>
<dbReference type="InterPro" id="IPR013668">
    <property type="entry name" value="RNase_R_HTH_12"/>
</dbReference>
<dbReference type="SUPFAM" id="SSF48008">
    <property type="entry name" value="GntR ligand-binding domain-like"/>
    <property type="match status" value="1"/>
</dbReference>
<evidence type="ECO:0000313" key="6">
    <source>
        <dbReference type="Proteomes" id="UP000313231"/>
    </source>
</evidence>
<dbReference type="OrthoDB" id="3677297at2"/>
<organism evidence="5 6">
    <name type="scientific">Nocardioides albidus</name>
    <dbReference type="NCBI Taxonomy" id="1517589"/>
    <lineage>
        <taxon>Bacteria</taxon>
        <taxon>Bacillati</taxon>
        <taxon>Actinomycetota</taxon>
        <taxon>Actinomycetes</taxon>
        <taxon>Propionibacteriales</taxon>
        <taxon>Nocardioidaceae</taxon>
        <taxon>Nocardioides</taxon>
    </lineage>
</organism>
<accession>A0A5C4VMQ4</accession>
<dbReference type="EMBL" id="VDMP01000027">
    <property type="protein sequence ID" value="TNM36479.1"/>
    <property type="molecule type" value="Genomic_DNA"/>
</dbReference>
<feature type="domain" description="GntR C-terminal" evidence="4">
    <location>
        <begin position="94"/>
        <end position="218"/>
    </location>
</feature>
<keyword evidence="3" id="KW-0804">Transcription</keyword>
<keyword evidence="1" id="KW-0805">Transcription regulation</keyword>